<evidence type="ECO:0000313" key="2">
    <source>
        <dbReference type="EnsemblFungi" id="EJT69501"/>
    </source>
</evidence>
<dbReference type="Proteomes" id="UP000006039">
    <property type="component" value="Unassembled WGS sequence"/>
</dbReference>
<accession>J3PHY9</accession>
<dbReference type="OrthoDB" id="514070at2759"/>
<sequence>MAGTHYTEHGLWMIGWTPSAEEEEEDAADYERRRIHADERKYGESLERQLRKQQRYSKLGEPQQRSHFELDEQERGFAWVARPHFNGSFSVPGITTSWFKRPEYASGMALAPFIRQPNTEVRVSVPQCVLLWLWAASVTQFQHKDLRWDACLSAGAQVVQHFVAARPAGEDEVMDRPARWDPETEARLVPADPQPAGAYMPVDETRVMGFRVLVAHHGGAAWHVYNPYLTNWVDRHGDQDGGVIVNYMLAALESWAGREVELGLHAYQLYRSFRPRVRSVELEPGPDFLASLSNYHVGLRVTHELIRWKDLPVPHDLYWWLVVEDCNTHSSWWRETACGDAMTR</sequence>
<dbReference type="EMBL" id="GL385404">
    <property type="protein sequence ID" value="EJT69501.1"/>
    <property type="molecule type" value="Genomic_DNA"/>
</dbReference>
<evidence type="ECO:0000313" key="1">
    <source>
        <dbReference type="EMBL" id="EJT69501.1"/>
    </source>
</evidence>
<dbReference type="HOGENOM" id="CLU_806642_0_0_1"/>
<reference evidence="3" key="1">
    <citation type="submission" date="2010-07" db="EMBL/GenBank/DDBJ databases">
        <title>The genome sequence of Gaeumannomyces graminis var. tritici strain R3-111a-1.</title>
        <authorList>
            <consortium name="The Broad Institute Genome Sequencing Platform"/>
            <person name="Ma L.-J."/>
            <person name="Dead R."/>
            <person name="Young S."/>
            <person name="Zeng Q."/>
            <person name="Koehrsen M."/>
            <person name="Alvarado L."/>
            <person name="Berlin A."/>
            <person name="Chapman S.B."/>
            <person name="Chen Z."/>
            <person name="Freedman E."/>
            <person name="Gellesch M."/>
            <person name="Goldberg J."/>
            <person name="Griggs A."/>
            <person name="Gujja S."/>
            <person name="Heilman E.R."/>
            <person name="Heiman D."/>
            <person name="Hepburn T."/>
            <person name="Howarth C."/>
            <person name="Jen D."/>
            <person name="Larson L."/>
            <person name="Mehta T."/>
            <person name="Neiman D."/>
            <person name="Pearson M."/>
            <person name="Roberts A."/>
            <person name="Saif S."/>
            <person name="Shea T."/>
            <person name="Shenoy N."/>
            <person name="Sisk P."/>
            <person name="Stolte C."/>
            <person name="Sykes S."/>
            <person name="Walk T."/>
            <person name="White J."/>
            <person name="Yandava C."/>
            <person name="Haas B."/>
            <person name="Nusbaum C."/>
            <person name="Birren B."/>
        </authorList>
    </citation>
    <scope>NUCLEOTIDE SEQUENCE [LARGE SCALE GENOMIC DNA]</scope>
    <source>
        <strain evidence="3">R3-111a-1</strain>
    </source>
</reference>
<name>J3PHY9_GAET3</name>
<dbReference type="VEuPathDB" id="FungiDB:GGTG_13120"/>
<dbReference type="EnsemblFungi" id="EJT69501">
    <property type="protein sequence ID" value="EJT69501"/>
    <property type="gene ID" value="GGTG_13120"/>
</dbReference>
<evidence type="ECO:0000313" key="3">
    <source>
        <dbReference type="Proteomes" id="UP000006039"/>
    </source>
</evidence>
<reference evidence="2" key="4">
    <citation type="journal article" date="2015" name="G3 (Bethesda)">
        <title>Genome sequences of three phytopathogenic species of the Magnaporthaceae family of fungi.</title>
        <authorList>
            <person name="Okagaki L.H."/>
            <person name="Nunes C.C."/>
            <person name="Sailsbery J."/>
            <person name="Clay B."/>
            <person name="Brown D."/>
            <person name="John T."/>
            <person name="Oh Y."/>
            <person name="Young N."/>
            <person name="Fitzgerald M."/>
            <person name="Haas B.J."/>
            <person name="Zeng Q."/>
            <person name="Young S."/>
            <person name="Adiconis X."/>
            <person name="Fan L."/>
            <person name="Levin J.Z."/>
            <person name="Mitchell T.K."/>
            <person name="Okubara P.A."/>
            <person name="Farman M.L."/>
            <person name="Kohn L.M."/>
            <person name="Birren B."/>
            <person name="Ma L.-J."/>
            <person name="Dean R.A."/>
        </authorList>
    </citation>
    <scope>NUCLEOTIDE SEQUENCE</scope>
    <source>
        <strain evidence="2">R3-111a-1</strain>
    </source>
</reference>
<dbReference type="GeneID" id="20353578"/>
<dbReference type="AlphaFoldDB" id="J3PHY9"/>
<protein>
    <submittedName>
        <fullName evidence="1 2">Uncharacterized protein</fullName>
    </submittedName>
</protein>
<reference evidence="1" key="2">
    <citation type="submission" date="2010-07" db="EMBL/GenBank/DDBJ databases">
        <authorList>
            <consortium name="The Broad Institute Genome Sequencing Platform"/>
            <consortium name="Broad Institute Genome Sequencing Center for Infectious Disease"/>
            <person name="Ma L.-J."/>
            <person name="Dead R."/>
            <person name="Young S."/>
            <person name="Zeng Q."/>
            <person name="Koehrsen M."/>
            <person name="Alvarado L."/>
            <person name="Berlin A."/>
            <person name="Chapman S.B."/>
            <person name="Chen Z."/>
            <person name="Freedman E."/>
            <person name="Gellesch M."/>
            <person name="Goldberg J."/>
            <person name="Griggs A."/>
            <person name="Gujja S."/>
            <person name="Heilman E.R."/>
            <person name="Heiman D."/>
            <person name="Hepburn T."/>
            <person name="Howarth C."/>
            <person name="Jen D."/>
            <person name="Larson L."/>
            <person name="Mehta T."/>
            <person name="Neiman D."/>
            <person name="Pearson M."/>
            <person name="Roberts A."/>
            <person name="Saif S."/>
            <person name="Shea T."/>
            <person name="Shenoy N."/>
            <person name="Sisk P."/>
            <person name="Stolte C."/>
            <person name="Sykes S."/>
            <person name="Walk T."/>
            <person name="White J."/>
            <person name="Yandava C."/>
            <person name="Haas B."/>
            <person name="Nusbaum C."/>
            <person name="Birren B."/>
        </authorList>
    </citation>
    <scope>NUCLEOTIDE SEQUENCE</scope>
    <source>
        <strain evidence="1">R3-111a-1</strain>
    </source>
</reference>
<keyword evidence="3" id="KW-1185">Reference proteome</keyword>
<dbReference type="RefSeq" id="XP_009229286.1">
    <property type="nucleotide sequence ID" value="XM_009231022.1"/>
</dbReference>
<dbReference type="eggNOG" id="ENOG502T4XQ">
    <property type="taxonomic scope" value="Eukaryota"/>
</dbReference>
<organism evidence="1">
    <name type="scientific">Gaeumannomyces tritici (strain R3-111a-1)</name>
    <name type="common">Wheat and barley take-all root rot fungus</name>
    <name type="synonym">Gaeumannomyces graminis var. tritici</name>
    <dbReference type="NCBI Taxonomy" id="644352"/>
    <lineage>
        <taxon>Eukaryota</taxon>
        <taxon>Fungi</taxon>
        <taxon>Dikarya</taxon>
        <taxon>Ascomycota</taxon>
        <taxon>Pezizomycotina</taxon>
        <taxon>Sordariomycetes</taxon>
        <taxon>Sordariomycetidae</taxon>
        <taxon>Magnaporthales</taxon>
        <taxon>Magnaporthaceae</taxon>
        <taxon>Gaeumannomyces</taxon>
    </lineage>
</organism>
<proteinExistence type="predicted"/>
<reference evidence="2" key="5">
    <citation type="submission" date="2018-04" db="UniProtKB">
        <authorList>
            <consortium name="EnsemblFungi"/>
        </authorList>
    </citation>
    <scope>IDENTIFICATION</scope>
    <source>
        <strain evidence="2">R3-111a-1</strain>
    </source>
</reference>
<gene>
    <name evidence="2" type="primary">20353578</name>
    <name evidence="1" type="ORF">GGTG_13120</name>
</gene>
<reference evidence="1" key="3">
    <citation type="submission" date="2010-09" db="EMBL/GenBank/DDBJ databases">
        <title>Annotation of Gaeumannomyces graminis var. tritici R3-111a-1.</title>
        <authorList>
            <consortium name="The Broad Institute Genome Sequencing Platform"/>
            <person name="Ma L.-J."/>
            <person name="Dead R."/>
            <person name="Young S.K."/>
            <person name="Zeng Q."/>
            <person name="Gargeya S."/>
            <person name="Fitzgerald M."/>
            <person name="Haas B."/>
            <person name="Abouelleil A."/>
            <person name="Alvarado L."/>
            <person name="Arachchi H.M."/>
            <person name="Berlin A."/>
            <person name="Brown A."/>
            <person name="Chapman S.B."/>
            <person name="Chen Z."/>
            <person name="Dunbar C."/>
            <person name="Freedman E."/>
            <person name="Gearin G."/>
            <person name="Gellesch M."/>
            <person name="Goldberg J."/>
            <person name="Griggs A."/>
            <person name="Gujja S."/>
            <person name="Heiman D."/>
            <person name="Howarth C."/>
            <person name="Larson L."/>
            <person name="Lui A."/>
            <person name="MacDonald P.J.P."/>
            <person name="Mehta T."/>
            <person name="Montmayeur A."/>
            <person name="Murphy C."/>
            <person name="Neiman D."/>
            <person name="Pearson M."/>
            <person name="Priest M."/>
            <person name="Roberts A."/>
            <person name="Saif S."/>
            <person name="Shea T."/>
            <person name="Shenoy N."/>
            <person name="Sisk P."/>
            <person name="Stolte C."/>
            <person name="Sykes S."/>
            <person name="Yandava C."/>
            <person name="Wortman J."/>
            <person name="Nusbaum C."/>
            <person name="Birren B."/>
        </authorList>
    </citation>
    <scope>NUCLEOTIDE SEQUENCE</scope>
    <source>
        <strain evidence="1">R3-111a-1</strain>
    </source>
</reference>